<name>A0ABT3ZN45_9BURK</name>
<evidence type="ECO:0000313" key="2">
    <source>
        <dbReference type="Proteomes" id="UP001082899"/>
    </source>
</evidence>
<dbReference type="EMBL" id="JAPMXC010000001">
    <property type="protein sequence ID" value="MCY0387832.1"/>
    <property type="molecule type" value="Genomic_DNA"/>
</dbReference>
<comment type="caution">
    <text evidence="1">The sequence shown here is derived from an EMBL/GenBank/DDBJ whole genome shotgun (WGS) entry which is preliminary data.</text>
</comment>
<evidence type="ECO:0000313" key="1">
    <source>
        <dbReference type="EMBL" id="MCY0387832.1"/>
    </source>
</evidence>
<gene>
    <name evidence="1" type="ORF">OVY01_11420</name>
</gene>
<dbReference type="Proteomes" id="UP001082899">
    <property type="component" value="Unassembled WGS sequence"/>
</dbReference>
<dbReference type="InterPro" id="IPR021946">
    <property type="entry name" value="DUF3563"/>
</dbReference>
<proteinExistence type="predicted"/>
<reference evidence="1" key="1">
    <citation type="submission" date="2022-11" db="EMBL/GenBank/DDBJ databases">
        <title>Robbsia betulipollinis sp. nov., isolated from pollen of birch (Betula pendula).</title>
        <authorList>
            <person name="Shi H."/>
            <person name="Ambika Manirajan B."/>
            <person name="Ratering S."/>
            <person name="Geissler-Plaum R."/>
            <person name="Schnell S."/>
        </authorList>
    </citation>
    <scope>NUCLEOTIDE SEQUENCE</scope>
    <source>
        <strain evidence="1">Bb-Pol-6</strain>
    </source>
</reference>
<protein>
    <submittedName>
        <fullName evidence="1">DUF3563 family protein</fullName>
    </submittedName>
</protein>
<accession>A0ABT3ZN45</accession>
<dbReference type="Pfam" id="PF12086">
    <property type="entry name" value="DUF3563"/>
    <property type="match status" value="1"/>
</dbReference>
<keyword evidence="2" id="KW-1185">Reference proteome</keyword>
<organism evidence="1 2">
    <name type="scientific">Robbsia betulipollinis</name>
    <dbReference type="NCBI Taxonomy" id="2981849"/>
    <lineage>
        <taxon>Bacteria</taxon>
        <taxon>Pseudomonadati</taxon>
        <taxon>Pseudomonadota</taxon>
        <taxon>Betaproteobacteria</taxon>
        <taxon>Burkholderiales</taxon>
        <taxon>Burkholderiaceae</taxon>
        <taxon>Robbsia</taxon>
    </lineage>
</organism>
<dbReference type="RefSeq" id="WP_267847545.1">
    <property type="nucleotide sequence ID" value="NZ_JAPMXC010000001.1"/>
</dbReference>
<sequence length="63" mass="7259">MKAAMKMFRSLSVFLSTSADARREARQANYLSQATDLHDLEFRIRQLDRQQARPAASWMSLQG</sequence>